<feature type="transmembrane region" description="Helical" evidence="14">
    <location>
        <begin position="153"/>
        <end position="170"/>
    </location>
</feature>
<evidence type="ECO:0000313" key="16">
    <source>
        <dbReference type="EMBL" id="PNF69621.1"/>
    </source>
</evidence>
<keyword evidence="13" id="KW-0170">Cobalt</keyword>
<keyword evidence="4" id="KW-0171">Cobalt transport</keyword>
<keyword evidence="18" id="KW-1185">Reference proteome</keyword>
<feature type="transmembrane region" description="Helical" evidence="14">
    <location>
        <begin position="15"/>
        <end position="35"/>
    </location>
</feature>
<accession>A0A162D9N8</accession>
<evidence type="ECO:0000256" key="6">
    <source>
        <dbReference type="ARBA" id="ARBA00022475"/>
    </source>
</evidence>
<evidence type="ECO:0000256" key="12">
    <source>
        <dbReference type="ARBA" id="ARBA00023136"/>
    </source>
</evidence>
<dbReference type="GO" id="GO:0006824">
    <property type="term" value="P:cobalt ion transport"/>
    <property type="evidence" value="ECO:0007669"/>
    <property type="project" value="UniProtKB-KW"/>
</dbReference>
<keyword evidence="9 14" id="KW-1133">Transmembrane helix</keyword>
<dbReference type="GO" id="GO:0005886">
    <property type="term" value="C:plasma membrane"/>
    <property type="evidence" value="ECO:0007669"/>
    <property type="project" value="UniProtKB-SubCell"/>
</dbReference>
<evidence type="ECO:0000256" key="8">
    <source>
        <dbReference type="ARBA" id="ARBA00022692"/>
    </source>
</evidence>
<dbReference type="PANTHER" id="PTHR40659">
    <property type="entry name" value="NICKEL/COBALT EFFLUX SYSTEM RCNA"/>
    <property type="match status" value="1"/>
</dbReference>
<evidence type="ECO:0000256" key="11">
    <source>
        <dbReference type="ARBA" id="ARBA00023112"/>
    </source>
</evidence>
<evidence type="ECO:0000256" key="14">
    <source>
        <dbReference type="RuleBase" id="RU362101"/>
    </source>
</evidence>
<keyword evidence="5 14" id="KW-0813">Transport</keyword>
<keyword evidence="6" id="KW-1003">Cell membrane</keyword>
<reference evidence="15 17" key="1">
    <citation type="submission" date="2016-03" db="EMBL/GenBank/DDBJ databases">
        <authorList>
            <consortium name="Pathogen Informatics"/>
        </authorList>
    </citation>
    <scope>NUCLEOTIDE SEQUENCE [LARGE SCALE GENOMIC DNA]</scope>
    <source>
        <strain evidence="17">e1527</strain>
        <strain evidence="15">E1527</strain>
    </source>
</reference>
<organism evidence="15 17">
    <name type="scientific">Enterobacter bugandensis</name>
    <dbReference type="NCBI Taxonomy" id="881260"/>
    <lineage>
        <taxon>Bacteria</taxon>
        <taxon>Pseudomonadati</taxon>
        <taxon>Pseudomonadota</taxon>
        <taxon>Gammaproteobacteria</taxon>
        <taxon>Enterobacterales</taxon>
        <taxon>Enterobacteriaceae</taxon>
        <taxon>Enterobacter</taxon>
    </lineage>
</organism>
<dbReference type="PANTHER" id="PTHR40659:SF1">
    <property type="entry name" value="NICKEL_COBALT EFFLUX SYSTEM RCNA"/>
    <property type="match status" value="1"/>
</dbReference>
<accession>A0A2J7S0T7</accession>
<dbReference type="GO" id="GO:0010045">
    <property type="term" value="P:response to nickel cation"/>
    <property type="evidence" value="ECO:0007669"/>
    <property type="project" value="TreeGrafter"/>
</dbReference>
<dbReference type="GO" id="GO:0015099">
    <property type="term" value="F:nickel cation transmembrane transporter activity"/>
    <property type="evidence" value="ECO:0007669"/>
    <property type="project" value="UniProtKB-UniRule"/>
</dbReference>
<comment type="caution">
    <text evidence="15">The sequence shown here is derived from an EMBL/GenBank/DDBJ whole genome shotgun (WGS) entry which is preliminary data.</text>
</comment>
<keyword evidence="8 14" id="KW-0812">Transmembrane</keyword>
<protein>
    <recommendedName>
        <fullName evidence="14">Nickel/cobalt efflux system</fullName>
    </recommendedName>
</protein>
<evidence type="ECO:0000313" key="18">
    <source>
        <dbReference type="Proteomes" id="UP000236063"/>
    </source>
</evidence>
<dbReference type="GeneID" id="48574855"/>
<evidence type="ECO:0000256" key="1">
    <source>
        <dbReference type="ARBA" id="ARBA00002510"/>
    </source>
</evidence>
<keyword evidence="7" id="KW-0533">Nickel</keyword>
<keyword evidence="12 14" id="KW-0472">Membrane</keyword>
<evidence type="ECO:0000256" key="10">
    <source>
        <dbReference type="ARBA" id="ARBA00023065"/>
    </source>
</evidence>
<comment type="subcellular location">
    <subcellularLocation>
        <location evidence="2 14">Cell membrane</location>
        <topology evidence="2 14">Multi-pass membrane protein</topology>
    </subcellularLocation>
</comment>
<evidence type="ECO:0000256" key="3">
    <source>
        <dbReference type="ARBA" id="ARBA00010428"/>
    </source>
</evidence>
<dbReference type="InterPro" id="IPR011541">
    <property type="entry name" value="Ni/Co_transpt_high_affinity"/>
</dbReference>
<dbReference type="Proteomes" id="UP000076063">
    <property type="component" value="Unassembled WGS sequence"/>
</dbReference>
<feature type="transmembrane region" description="Helical" evidence="14">
    <location>
        <begin position="292"/>
        <end position="314"/>
    </location>
</feature>
<keyword evidence="10" id="KW-0406">Ion transport</keyword>
<sequence length="330" mass="35961">MSVISSPVRKPRRWLHLWPLALFLLLAVCGSLWLWQAWPQVMMKSIIWQREVNQQMSGLLKAVAENPTKAGGSLLAFSFIYGVLHALGPGHGKIVITTWLATHPSKLKSSIGLTLASSLLQGGVAIALVVVVLSLLQLPARQLHLSSFWLEKGSYALVGVLGLILCWRALKKLRALLQKPKFKTFTPHHVHDEHCGCGHQHLPTQEQLQSGDDWRARLMIVLSMGMRPCSGAIMVLLFSKVIGVFGWGMLSALAMAAGTSLTISSLALLVHSFRQLAVKLSGNKTPVLWRQVGWTTLALAGGVILLVAAVTMWMSAAPFSTLSPLGRGLR</sequence>
<feature type="transmembrane region" description="Helical" evidence="14">
    <location>
        <begin position="111"/>
        <end position="133"/>
    </location>
</feature>
<evidence type="ECO:0000256" key="2">
    <source>
        <dbReference type="ARBA" id="ARBA00004651"/>
    </source>
</evidence>
<dbReference type="Proteomes" id="UP000236063">
    <property type="component" value="Unassembled WGS sequence"/>
</dbReference>
<proteinExistence type="inferred from homology"/>
<dbReference type="Pfam" id="PF03824">
    <property type="entry name" value="NicO"/>
    <property type="match status" value="1"/>
</dbReference>
<dbReference type="RefSeq" id="WP_028014078.1">
    <property type="nucleotide sequence ID" value="NZ_CAJCKI010000020.1"/>
</dbReference>
<comment type="function">
    <text evidence="1">Efflux system for nickel and cobalt.</text>
</comment>
<evidence type="ECO:0000313" key="15">
    <source>
        <dbReference type="EMBL" id="CZX91973.1"/>
    </source>
</evidence>
<reference evidence="16 18" key="2">
    <citation type="submission" date="2018-01" db="EMBL/GenBank/DDBJ databases">
        <title>Multi-drug resistant Enterobacter species isolated from the International Space Station and comparative genomic analyses with human pathogenic strains.</title>
        <authorList>
            <person name="Singh N.K."/>
            <person name="Bezdan D."/>
            <person name="McIntyre A."/>
            <person name="Sielaff A.C."/>
            <person name="Wheeler K."/>
            <person name="Mason C."/>
            <person name="Venkateswaran K."/>
        </authorList>
    </citation>
    <scope>NUCLEOTIDE SEQUENCE [LARGE SCALE GENOMIC DNA]</scope>
    <source>
        <strain evidence="16 18">IF2SW-P2</strain>
    </source>
</reference>
<feature type="transmembrane region" description="Helical" evidence="14">
    <location>
        <begin position="244"/>
        <end position="271"/>
    </location>
</feature>
<keyword evidence="11" id="KW-0921">Nickel transport</keyword>
<dbReference type="AlphaFoldDB" id="A0A2J7S0T7"/>
<evidence type="ECO:0000313" key="17">
    <source>
        <dbReference type="Proteomes" id="UP000076063"/>
    </source>
</evidence>
<dbReference type="EMBL" id="POUR01000001">
    <property type="protein sequence ID" value="PNF69621.1"/>
    <property type="molecule type" value="Genomic_DNA"/>
</dbReference>
<dbReference type="GO" id="GO:0046583">
    <property type="term" value="F:monoatomic cation efflux transmembrane transporter activity"/>
    <property type="evidence" value="ECO:0007669"/>
    <property type="project" value="TreeGrafter"/>
</dbReference>
<dbReference type="EMBL" id="FJZI01000009">
    <property type="protein sequence ID" value="CZX91973.1"/>
    <property type="molecule type" value="Genomic_DNA"/>
</dbReference>
<dbReference type="InterPro" id="IPR051224">
    <property type="entry name" value="NiCoT_RcnA"/>
</dbReference>
<evidence type="ECO:0000256" key="7">
    <source>
        <dbReference type="ARBA" id="ARBA00022596"/>
    </source>
</evidence>
<dbReference type="GO" id="GO:0032025">
    <property type="term" value="P:response to cobalt ion"/>
    <property type="evidence" value="ECO:0007669"/>
    <property type="project" value="TreeGrafter"/>
</dbReference>
<feature type="transmembrane region" description="Helical" evidence="14">
    <location>
        <begin position="218"/>
        <end position="238"/>
    </location>
</feature>
<name>A0A2J7S0T7_9ENTR</name>
<comment type="similarity">
    <text evidence="3">Belongs to the NiCoT transporter (TC 2.A.52) family. RcnA subfamily.</text>
</comment>
<gene>
    <name evidence="16" type="ORF">C1167_17430</name>
    <name evidence="15" type="ORF">SAMEA2273372_03604</name>
</gene>
<dbReference type="OrthoDB" id="9812956at2"/>
<evidence type="ECO:0000256" key="4">
    <source>
        <dbReference type="ARBA" id="ARBA00022426"/>
    </source>
</evidence>
<evidence type="ECO:0000256" key="5">
    <source>
        <dbReference type="ARBA" id="ARBA00022448"/>
    </source>
</evidence>
<evidence type="ECO:0000256" key="13">
    <source>
        <dbReference type="ARBA" id="ARBA00023285"/>
    </source>
</evidence>
<evidence type="ECO:0000256" key="9">
    <source>
        <dbReference type="ARBA" id="ARBA00022989"/>
    </source>
</evidence>